<organism evidence="1 2">
    <name type="scientific">Halobellus clavatus</name>
    <dbReference type="NCBI Taxonomy" id="660517"/>
    <lineage>
        <taxon>Archaea</taxon>
        <taxon>Methanobacteriati</taxon>
        <taxon>Methanobacteriota</taxon>
        <taxon>Stenosarchaea group</taxon>
        <taxon>Halobacteria</taxon>
        <taxon>Halobacteriales</taxon>
        <taxon>Haloferacaceae</taxon>
        <taxon>Halobellus</taxon>
    </lineage>
</organism>
<proteinExistence type="predicted"/>
<gene>
    <name evidence="1" type="ORF">SAMN04487946_108145</name>
</gene>
<dbReference type="Proteomes" id="UP000199170">
    <property type="component" value="Unassembled WGS sequence"/>
</dbReference>
<sequence length="551" mass="62637">MPIDGDLWGTIETQRQDAIDNPPASMSAFREGYPRRSFFEELYDEAGGSDGSKRRIPLSYYTKACGWASDYPLLYRRVAGFINPGALDRLSFDEYVLREFGCRSETLAKLTADGWFVPMLVRREQYGPNAAEAIESFFERVDEEETRWEVEPKYLNLVDTTLEAAATEKLDDTAAYVRAPGGDRIDIEATKRRWKEQEPWASLPTEGIDNVHGVDVHDDLQEYIVERAVKLRLLDDVYNVITADQERTNNLRELAERYVSGEAETRETLVRTAYVLWNHYGTPAYYCDFTGSVDVGPNPARRYVDYLLSQAKALFGNLWNRLEGTIQDEPLQTKELNIWETDGAHLSELLRFSPSEARELELGDRYRFLAGRADHFDDHYEALRDRLNTVVDDGTTYDEYATIVADHNDRTPSLSRRVRKRLLGDSDESFSARHIASGVGDTLHVGTAAWTLLDLARHAEAYDLVPTPESALFNFAGASFRAPERIADLAQHSDAPAQLKGLTADDVGVVERDDVSYADVWRMPYAGRNERIRKFRWVAEETLTNTLSPLP</sequence>
<accession>A0A1H3HYY5</accession>
<dbReference type="EMBL" id="FNPB01000008">
    <property type="protein sequence ID" value="SDY20647.1"/>
    <property type="molecule type" value="Genomic_DNA"/>
</dbReference>
<dbReference type="RefSeq" id="WP_089767719.1">
    <property type="nucleotide sequence ID" value="NZ_FNPB01000008.1"/>
</dbReference>
<name>A0A1H3HYY5_9EURY</name>
<evidence type="ECO:0000313" key="1">
    <source>
        <dbReference type="EMBL" id="SDY20647.1"/>
    </source>
</evidence>
<protein>
    <submittedName>
        <fullName evidence="1">Uncharacterized protein</fullName>
    </submittedName>
</protein>
<keyword evidence="2" id="KW-1185">Reference proteome</keyword>
<dbReference type="AlphaFoldDB" id="A0A1H3HYY5"/>
<reference evidence="2" key="1">
    <citation type="submission" date="2016-10" db="EMBL/GenBank/DDBJ databases">
        <authorList>
            <person name="Varghese N."/>
            <person name="Submissions S."/>
        </authorList>
    </citation>
    <scope>NUCLEOTIDE SEQUENCE [LARGE SCALE GENOMIC DNA]</scope>
    <source>
        <strain evidence="2">CGMCC 1.10118</strain>
    </source>
</reference>
<evidence type="ECO:0000313" key="2">
    <source>
        <dbReference type="Proteomes" id="UP000199170"/>
    </source>
</evidence>